<feature type="binding site" evidence="2">
    <location>
        <position position="371"/>
    </location>
    <ligand>
        <name>Mn(2+)</name>
        <dbReference type="ChEBI" id="CHEBI:29035"/>
        <label>1</label>
    </ligand>
</feature>
<feature type="binding site" evidence="2">
    <location>
        <position position="524"/>
    </location>
    <ligand>
        <name>Mn(2+)</name>
        <dbReference type="ChEBI" id="CHEBI:29035"/>
        <label>2</label>
    </ligand>
</feature>
<dbReference type="PIRSF" id="PIRSF026583">
    <property type="entry name" value="YybT"/>
    <property type="match status" value="1"/>
</dbReference>
<name>A0A1D3TRI9_9FIRM</name>
<evidence type="ECO:0000256" key="1">
    <source>
        <dbReference type="PIRNR" id="PIRNR026583"/>
    </source>
</evidence>
<dbReference type="EMBL" id="FMKA01000004">
    <property type="protein sequence ID" value="SCP96340.1"/>
    <property type="molecule type" value="Genomic_DNA"/>
</dbReference>
<keyword evidence="3" id="KW-1133">Transmembrane helix</keyword>
<reference evidence="6 7" key="1">
    <citation type="submission" date="2016-09" db="EMBL/GenBank/DDBJ databases">
        <authorList>
            <person name="Capua I."/>
            <person name="De Benedictis P."/>
            <person name="Joannis T."/>
            <person name="Lombin L.H."/>
            <person name="Cattoli G."/>
        </authorList>
    </citation>
    <scope>NUCLEOTIDE SEQUENCE [LARGE SCALE GENOMIC DNA]</scope>
    <source>
        <strain evidence="6 7">GluBS11</strain>
    </source>
</reference>
<dbReference type="InterPro" id="IPR038763">
    <property type="entry name" value="DHH_sf"/>
</dbReference>
<comment type="function">
    <text evidence="1">Has phosphodiesterase (PDE) activity against cyclic-di-AMP (c-di-AMP).</text>
</comment>
<dbReference type="AlphaFoldDB" id="A0A1D3TRI9"/>
<comment type="similarity">
    <text evidence="1">Belongs to the GdpP/PdeA phosphodiesterase family.</text>
</comment>
<feature type="domain" description="DHHA1" evidence="5">
    <location>
        <begin position="599"/>
        <end position="668"/>
    </location>
</feature>
<feature type="binding site" evidence="2">
    <location>
        <position position="375"/>
    </location>
    <ligand>
        <name>Mn(2+)</name>
        <dbReference type="ChEBI" id="CHEBI:29035"/>
        <label>1</label>
    </ligand>
</feature>
<dbReference type="PANTHER" id="PTHR47618">
    <property type="entry name" value="BIFUNCTIONAL OLIGORIBONUCLEASE AND PAP PHOSPHATASE NRNA"/>
    <property type="match status" value="1"/>
</dbReference>
<keyword evidence="1" id="KW-0378">Hydrolase</keyword>
<accession>A0A1D3TRI9</accession>
<dbReference type="InterPro" id="IPR001667">
    <property type="entry name" value="DDH_dom"/>
</dbReference>
<dbReference type="GO" id="GO:0106409">
    <property type="term" value="F:cyclic-di-AMP phosphodiesterase activity"/>
    <property type="evidence" value="ECO:0007669"/>
    <property type="project" value="RHEA"/>
</dbReference>
<keyword evidence="1 3" id="KW-0472">Membrane</keyword>
<evidence type="ECO:0000313" key="6">
    <source>
        <dbReference type="EMBL" id="SCP96340.1"/>
    </source>
</evidence>
<dbReference type="SUPFAM" id="SSF64182">
    <property type="entry name" value="DHH phosphoesterases"/>
    <property type="match status" value="1"/>
</dbReference>
<feature type="binding site" evidence="2">
    <location>
        <position position="377"/>
    </location>
    <ligand>
        <name>Mn(2+)</name>
        <dbReference type="ChEBI" id="CHEBI:29035"/>
        <label>2</label>
    </ligand>
</feature>
<dbReference type="InterPro" id="IPR003156">
    <property type="entry name" value="DHHA1_dom"/>
</dbReference>
<evidence type="ECO:0000256" key="3">
    <source>
        <dbReference type="SAM" id="Phobius"/>
    </source>
</evidence>
<evidence type="ECO:0000259" key="5">
    <source>
        <dbReference type="Pfam" id="PF02272"/>
    </source>
</evidence>
<dbReference type="EC" id="3.1.4.-" evidence="1"/>
<feature type="transmembrane region" description="Helical" evidence="3">
    <location>
        <begin position="41"/>
        <end position="60"/>
    </location>
</feature>
<evidence type="ECO:0000259" key="4">
    <source>
        <dbReference type="Pfam" id="PF01368"/>
    </source>
</evidence>
<dbReference type="InterPro" id="IPR014528">
    <property type="entry name" value="GdpP/PdeA"/>
</dbReference>
<dbReference type="InterPro" id="IPR051319">
    <property type="entry name" value="Oligoribo/pAp-PDE_c-di-AMP_PDE"/>
</dbReference>
<dbReference type="STRING" id="1619234.SAMN05421730_1004116"/>
<keyword evidence="7" id="KW-1185">Reference proteome</keyword>
<dbReference type="PANTHER" id="PTHR47618:SF2">
    <property type="entry name" value="CYCLIC-DI-AMP PHOSPHODIESTERASE GDPP"/>
    <property type="match status" value="1"/>
</dbReference>
<dbReference type="GO" id="GO:0016787">
    <property type="term" value="F:hydrolase activity"/>
    <property type="evidence" value="ECO:0007669"/>
    <property type="project" value="UniProtKB-UniRule"/>
</dbReference>
<dbReference type="Gene3D" id="3.30.450.20">
    <property type="entry name" value="PAS domain"/>
    <property type="match status" value="1"/>
</dbReference>
<feature type="binding site" evidence="2">
    <location>
        <position position="445"/>
    </location>
    <ligand>
        <name>Mn(2+)</name>
        <dbReference type="ChEBI" id="CHEBI:29035"/>
        <label>2</label>
    </ligand>
</feature>
<feature type="binding site" evidence="2">
    <location>
        <position position="469"/>
    </location>
    <ligand>
        <name>Mn(2+)</name>
        <dbReference type="ChEBI" id="CHEBI:29035"/>
        <label>2</label>
    </ligand>
</feature>
<dbReference type="Pfam" id="PF24898">
    <property type="entry name" value="GGDEF_GdpP"/>
    <property type="match status" value="1"/>
</dbReference>
<keyword evidence="1" id="KW-1003">Cell membrane</keyword>
<keyword evidence="2" id="KW-0464">Manganese</keyword>
<dbReference type="Proteomes" id="UP000199315">
    <property type="component" value="Unassembled WGS sequence"/>
</dbReference>
<dbReference type="OrthoDB" id="9759476at2"/>
<dbReference type="Pfam" id="PF02272">
    <property type="entry name" value="DHHA1"/>
    <property type="match status" value="1"/>
</dbReference>
<keyword evidence="3" id="KW-0812">Transmembrane</keyword>
<proteinExistence type="inferred from homology"/>
<dbReference type="Pfam" id="PF01368">
    <property type="entry name" value="DHH"/>
    <property type="match status" value="1"/>
</dbReference>
<gene>
    <name evidence="6" type="ORF">SAMN05421730_1004116</name>
</gene>
<comment type="catalytic activity">
    <reaction evidence="1">
        <text>3',3'-c-di-AMP + H2O = 5'-O-phosphonoadenylyl-(3'-&gt;5')-adenosine + H(+)</text>
        <dbReference type="Rhea" id="RHEA:54420"/>
        <dbReference type="ChEBI" id="CHEBI:15377"/>
        <dbReference type="ChEBI" id="CHEBI:15378"/>
        <dbReference type="ChEBI" id="CHEBI:71500"/>
        <dbReference type="ChEBI" id="CHEBI:138171"/>
    </reaction>
</comment>
<evidence type="ECO:0000256" key="2">
    <source>
        <dbReference type="PIRSR" id="PIRSR026583-50"/>
    </source>
</evidence>
<dbReference type="Gene3D" id="3.10.310.30">
    <property type="match status" value="1"/>
</dbReference>
<comment type="cofactor">
    <cofactor evidence="2">
        <name>Mn(2+)</name>
        <dbReference type="ChEBI" id="CHEBI:29035"/>
    </cofactor>
    <text evidence="2">For phosphodiesterase activity, probably binds 2 Mn(2+) per subunit.</text>
</comment>
<evidence type="ECO:0000313" key="7">
    <source>
        <dbReference type="Proteomes" id="UP000199315"/>
    </source>
</evidence>
<organism evidence="6 7">
    <name type="scientific">Anaerobium acetethylicum</name>
    <dbReference type="NCBI Taxonomy" id="1619234"/>
    <lineage>
        <taxon>Bacteria</taxon>
        <taxon>Bacillati</taxon>
        <taxon>Bacillota</taxon>
        <taxon>Clostridia</taxon>
        <taxon>Lachnospirales</taxon>
        <taxon>Lachnospiraceae</taxon>
        <taxon>Anaerobium</taxon>
    </lineage>
</organism>
<dbReference type="RefSeq" id="WP_091231468.1">
    <property type="nucleotide sequence ID" value="NZ_FMKA01000004.1"/>
</dbReference>
<dbReference type="GO" id="GO:0003676">
    <property type="term" value="F:nucleic acid binding"/>
    <property type="evidence" value="ECO:0007669"/>
    <property type="project" value="UniProtKB-UniRule"/>
</dbReference>
<dbReference type="Gene3D" id="3.90.1640.10">
    <property type="entry name" value="inorganic pyrophosphatase (n-terminal core)"/>
    <property type="match status" value="1"/>
</dbReference>
<dbReference type="FunFam" id="3.90.1640.10:FF:000002">
    <property type="entry name" value="Cyclic-di-AMP phosphodiesterase"/>
    <property type="match status" value="1"/>
</dbReference>
<dbReference type="GO" id="GO:0046872">
    <property type="term" value="F:metal ion binding"/>
    <property type="evidence" value="ECO:0007669"/>
    <property type="project" value="UniProtKB-KW"/>
</dbReference>
<feature type="transmembrane region" description="Helical" evidence="3">
    <location>
        <begin position="14"/>
        <end position="35"/>
    </location>
</feature>
<sequence length="681" mass="76858">MNRNIKLKGQLKTYMQWPIMLTGLLVIMNAGIYIADVKAGMIMSVFTIIYALIALMLYIYDRPLLLTELISFATQYGQVQKKLLNELAIPYALMDQTGKLIWMNKEFCAVVNKEKNCNKTITAIFPEITKSSIPADKDECSVLIQYNARDYRADLKKIPMENMTGANSIIDIAEEENYLVAIYLFDNTEINRYIRENREEKLMAGLFYIDNYDEALESVEEVRRSLLIALVDRKINKFTTNMEGIVKKIEKDKYFIILKQKYLSQLQTSKFAILDEVKTVNIGNEMAITLSIGLGTNGATYGQNYDYARTAIDLALARGGDQAIIKDAEKLYYYGGKGKQVEKNTRVKARVKAHALRELMESKDKVVVMGHKIGDVDSFGASIGIYRAAKTLNKRAYIVINDITSSVRSMMEGFENKEEYESDMFINSDEAKEIVDANTVVVVVDVNRPSFTECRDLLNMTKTIVVLDHHRHSGETIENAVLSYIETYASSTCEMVAEILQYFDDGLKIRGMEADRIYAGIMIDTNNFMSKTGVRTFEAAAYLRRCGADVTRVRKMFRNDMESYKARAEAVRQAEVYRNDFAISVCPAWDIESPTVVGAQAANELLNIIGIKASVVLTAYNQKIYISARSIDEINVQLIMERIGGGGHMTVAGAQLENCTIEEAKVIVKVTIDKMIEEGDL</sequence>
<comment type="subcellular location">
    <subcellularLocation>
        <location evidence="1">Cell membrane</location>
    </subcellularLocation>
</comment>
<feature type="binding site" evidence="2">
    <location>
        <position position="445"/>
    </location>
    <ligand>
        <name>Mn(2+)</name>
        <dbReference type="ChEBI" id="CHEBI:29035"/>
        <label>1</label>
    </ligand>
</feature>
<protein>
    <recommendedName>
        <fullName evidence="1">Cyclic-di-AMP phosphodiesterase</fullName>
        <ecNumber evidence="1">3.1.4.-</ecNumber>
    </recommendedName>
</protein>
<feature type="domain" description="DDH" evidence="4">
    <location>
        <begin position="365"/>
        <end position="521"/>
    </location>
</feature>
<dbReference type="GO" id="GO:0005886">
    <property type="term" value="C:plasma membrane"/>
    <property type="evidence" value="ECO:0007669"/>
    <property type="project" value="UniProtKB-SubCell"/>
</dbReference>
<keyword evidence="2" id="KW-0479">Metal-binding</keyword>